<dbReference type="EMBL" id="QSUC01000004">
    <property type="protein sequence ID" value="RGN11816.1"/>
    <property type="molecule type" value="Genomic_DNA"/>
</dbReference>
<reference evidence="9" key="3">
    <citation type="submission" date="2022-12" db="EMBL/GenBank/DDBJ databases">
        <title>Distinct polysaccharide growth profiles of human intestinal Prevotella copri isolates.</title>
        <authorList>
            <person name="Fehlner-Peach H."/>
            <person name="Magnabosco C."/>
            <person name="Raghavan V."/>
            <person name="Scher J.U."/>
            <person name="Tett A."/>
            <person name="Cox L.M."/>
            <person name="Gottsegen C."/>
            <person name="Watters A."/>
            <person name="Wiltshire- Gordon J.D."/>
            <person name="Segata N."/>
            <person name="Bonneau R."/>
            <person name="Littman D.R."/>
        </authorList>
    </citation>
    <scope>NUCLEOTIDE SEQUENCE</scope>
    <source>
        <strain evidence="10">IAU3127</strain>
        <strain evidence="18">iAU3127</strain>
        <strain evidence="9">IP54</strain>
    </source>
</reference>
<feature type="transmembrane region" description="Helical" evidence="8">
    <location>
        <begin position="84"/>
        <end position="102"/>
    </location>
</feature>
<dbReference type="GeneID" id="69850047"/>
<evidence type="ECO:0000313" key="9">
    <source>
        <dbReference type="EMBL" id="MQN89000.1"/>
    </source>
</evidence>
<name>A0A3E5AGX6_9BACT</name>
<keyword evidence="6 7" id="KW-0472">Membrane</keyword>
<evidence type="ECO:0000313" key="10">
    <source>
        <dbReference type="EMBL" id="MQO93993.1"/>
    </source>
</evidence>
<dbReference type="RefSeq" id="WP_006847766.1">
    <property type="nucleotide sequence ID" value="NZ_CP152484.1"/>
</dbReference>
<dbReference type="Proteomes" id="UP000420635">
    <property type="component" value="Unassembled WGS sequence"/>
</dbReference>
<dbReference type="EMBL" id="VZAP01000192">
    <property type="protein sequence ID" value="MQO93993.1"/>
    <property type="molecule type" value="Genomic_DNA"/>
</dbReference>
<dbReference type="EMBL" id="QRYP01000038">
    <property type="protein sequence ID" value="RGU93655.1"/>
    <property type="molecule type" value="Genomic_DNA"/>
</dbReference>
<dbReference type="GO" id="GO:0005886">
    <property type="term" value="C:plasma membrane"/>
    <property type="evidence" value="ECO:0007669"/>
    <property type="project" value="UniProtKB-SubCell"/>
</dbReference>
<keyword evidence="4 8" id="KW-0812">Transmembrane</keyword>
<dbReference type="PANTHER" id="PTHR13285:SF18">
    <property type="entry name" value="PROTEIN-CYSTEINE N-PALMITOYLTRANSFERASE RASP"/>
    <property type="match status" value="1"/>
</dbReference>
<gene>
    <name evidence="12" type="ORF">DWW35_12100</name>
    <name evidence="13" type="ORF">DXA63_06610</name>
    <name evidence="11" type="ORF">DXB80_02705</name>
    <name evidence="10" type="ORF">F7D31_15305</name>
    <name evidence="9" type="ORF">F7D59_03770</name>
</gene>
<dbReference type="GO" id="GO:0016746">
    <property type="term" value="F:acyltransferase activity"/>
    <property type="evidence" value="ECO:0007669"/>
    <property type="project" value="UniProtKB-KW"/>
</dbReference>
<dbReference type="GO" id="GO:0042121">
    <property type="term" value="P:alginic acid biosynthetic process"/>
    <property type="evidence" value="ECO:0007669"/>
    <property type="project" value="InterPro"/>
</dbReference>
<evidence type="ECO:0000256" key="7">
    <source>
        <dbReference type="PIRNR" id="PIRNR016636"/>
    </source>
</evidence>
<evidence type="ECO:0000313" key="13">
    <source>
        <dbReference type="EMBL" id="RGX95851.1"/>
    </source>
</evidence>
<keyword evidence="7" id="KW-0012">Acyltransferase</keyword>
<evidence type="ECO:0000313" key="16">
    <source>
        <dbReference type="Proteomes" id="UP000285604"/>
    </source>
</evidence>
<evidence type="ECO:0000256" key="4">
    <source>
        <dbReference type="ARBA" id="ARBA00022692"/>
    </source>
</evidence>
<feature type="transmembrane region" description="Helical" evidence="8">
    <location>
        <begin position="445"/>
        <end position="464"/>
    </location>
</feature>
<evidence type="ECO:0000313" key="15">
    <source>
        <dbReference type="Proteomes" id="UP000285236"/>
    </source>
</evidence>
<dbReference type="PANTHER" id="PTHR13285">
    <property type="entry name" value="ACYLTRANSFERASE"/>
    <property type="match status" value="1"/>
</dbReference>
<dbReference type="EMBL" id="QSCI01000021">
    <property type="protein sequence ID" value="RGX95851.1"/>
    <property type="molecule type" value="Genomic_DNA"/>
</dbReference>
<dbReference type="Pfam" id="PF03062">
    <property type="entry name" value="MBOAT"/>
    <property type="match status" value="1"/>
</dbReference>
<keyword evidence="7" id="KW-0808">Transferase</keyword>
<dbReference type="InterPro" id="IPR004299">
    <property type="entry name" value="MBOAT_fam"/>
</dbReference>
<keyword evidence="3 7" id="KW-1003">Cell membrane</keyword>
<evidence type="ECO:0000313" key="14">
    <source>
        <dbReference type="Proteomes" id="UP000261245"/>
    </source>
</evidence>
<evidence type="ECO:0000313" key="18">
    <source>
        <dbReference type="Proteomes" id="UP000421283"/>
    </source>
</evidence>
<dbReference type="AlphaFoldDB" id="A0A3E5AGX6"/>
<dbReference type="EMBL" id="VZBQ01000043">
    <property type="protein sequence ID" value="MQN89000.1"/>
    <property type="molecule type" value="Genomic_DNA"/>
</dbReference>
<evidence type="ECO:0000256" key="1">
    <source>
        <dbReference type="ARBA" id="ARBA00004651"/>
    </source>
</evidence>
<proteinExistence type="inferred from homology"/>
<feature type="transmembrane region" description="Helical" evidence="8">
    <location>
        <begin position="237"/>
        <end position="263"/>
    </location>
</feature>
<reference evidence="17" key="2">
    <citation type="submission" date="2019-09" db="EMBL/GenBank/DDBJ databases">
        <title>Distinct polysaccharide growth profiles of human intestinal Prevotella copri isolates.</title>
        <authorList>
            <person name="Fehlner-Peach H."/>
            <person name="Magnabosco C."/>
            <person name="Raghavan V."/>
            <person name="Scher J.U."/>
            <person name="Tett A."/>
            <person name="Cox L.M."/>
            <person name="Gottsegen C."/>
            <person name="Watters A."/>
            <person name="Wiltshire- Gordon J.D."/>
            <person name="Segata N."/>
            <person name="Bonneau R."/>
            <person name="Littman D.R."/>
        </authorList>
    </citation>
    <scope>NUCLEOTIDE SEQUENCE [LARGE SCALE GENOMIC DNA]</scope>
    <source>
        <strain evidence="17">iP54</strain>
    </source>
</reference>
<dbReference type="Proteomes" id="UP000421283">
    <property type="component" value="Unassembled WGS sequence"/>
</dbReference>
<comment type="similarity">
    <text evidence="2 7">Belongs to the membrane-bound acyltransferase family.</text>
</comment>
<dbReference type="InterPro" id="IPR051085">
    <property type="entry name" value="MB_O-acyltransferase"/>
</dbReference>
<evidence type="ECO:0000256" key="8">
    <source>
        <dbReference type="SAM" id="Phobius"/>
    </source>
</evidence>
<evidence type="ECO:0000313" key="11">
    <source>
        <dbReference type="EMBL" id="RGN11816.1"/>
    </source>
</evidence>
<protein>
    <submittedName>
        <fullName evidence="12">MBOAT family protein</fullName>
    </submittedName>
</protein>
<evidence type="ECO:0000256" key="2">
    <source>
        <dbReference type="ARBA" id="ARBA00010323"/>
    </source>
</evidence>
<dbReference type="InterPro" id="IPR024194">
    <property type="entry name" value="Ac/AlaTfrase_AlgI/DltB"/>
</dbReference>
<dbReference type="PIRSF" id="PIRSF016636">
    <property type="entry name" value="AlgI_DltB"/>
    <property type="match status" value="1"/>
</dbReference>
<feature type="transmembrane region" description="Helical" evidence="8">
    <location>
        <begin position="45"/>
        <end position="64"/>
    </location>
</feature>
<feature type="transmembrane region" description="Helical" evidence="8">
    <location>
        <begin position="312"/>
        <end position="338"/>
    </location>
</feature>
<evidence type="ECO:0000256" key="6">
    <source>
        <dbReference type="ARBA" id="ARBA00023136"/>
    </source>
</evidence>
<organism evidence="12 15">
    <name type="scientific">Segatella copri</name>
    <dbReference type="NCBI Taxonomy" id="165179"/>
    <lineage>
        <taxon>Bacteria</taxon>
        <taxon>Pseudomonadati</taxon>
        <taxon>Bacteroidota</taxon>
        <taxon>Bacteroidia</taxon>
        <taxon>Bacteroidales</taxon>
        <taxon>Prevotellaceae</taxon>
        <taxon>Segatella</taxon>
    </lineage>
</organism>
<sequence length="474" mass="55338">MIYNSFLYITLFPFLFLLLHAIKKEAIKKYFLLAISYALYYYYNQSLAAILLVVTLISYTSALLIERNKGKERTNSTSNNRSKLIVYLGALLTTLPLLFYKYTDFILTEVLYMDSLSSHHTLIVPLGISFFTFQALSYLFDVYRDKYQAEHHLPTYMLYISFFPSITAGPINRYDALRCQLSQLVRPNYQQLANGAKMIVWGMFLKTVIADRLLLYVNPVLDGYMQHSGSELLAASVLYSIQLYTDFAGYSLIAIGSASMLGIRLQQNFHNPYFAHSVTDFWHRWHISLSQWLRDYIYIPIGGNRCSKGRTYLNIIITFLISGIWHGANWTFILWGVLHGFFQVMEKMLSFTKESRNTEHKVRQRMRRGISILINFLLINFLWIFFRMPSVGDAFHVIGKIFTEQDMNFWVFEKFILLFILMVFAKDLIVEVTPGQNPFHHPKLWVRWCTYVVVTTSIFLFGVFDSGQFIYAGF</sequence>
<evidence type="ECO:0000256" key="3">
    <source>
        <dbReference type="ARBA" id="ARBA00022475"/>
    </source>
</evidence>
<reference evidence="14 15" key="1">
    <citation type="submission" date="2018-08" db="EMBL/GenBank/DDBJ databases">
        <title>A genome reference for cultivated species of the human gut microbiota.</title>
        <authorList>
            <person name="Zou Y."/>
            <person name="Xue W."/>
            <person name="Luo G."/>
        </authorList>
    </citation>
    <scope>NUCLEOTIDE SEQUENCE [LARGE SCALE GENOMIC DNA]</scope>
    <source>
        <strain evidence="12 15">AF15-25</strain>
        <strain evidence="13 16">OF03-3</strain>
        <strain evidence="11 14">OM06-11</strain>
    </source>
</reference>
<feature type="transmembrane region" description="Helical" evidence="8">
    <location>
        <begin position="369"/>
        <end position="386"/>
    </location>
</feature>
<feature type="transmembrane region" description="Helical" evidence="8">
    <location>
        <begin position="122"/>
        <end position="140"/>
    </location>
</feature>
<dbReference type="InterPro" id="IPR028362">
    <property type="entry name" value="AlgI"/>
</dbReference>
<evidence type="ECO:0000313" key="17">
    <source>
        <dbReference type="Proteomes" id="UP000420635"/>
    </source>
</evidence>
<dbReference type="Proteomes" id="UP000285604">
    <property type="component" value="Unassembled WGS sequence"/>
</dbReference>
<dbReference type="Proteomes" id="UP000285236">
    <property type="component" value="Unassembled WGS sequence"/>
</dbReference>
<comment type="caution">
    <text evidence="12">The sequence shown here is derived from an EMBL/GenBank/DDBJ whole genome shotgun (WGS) entry which is preliminary data.</text>
</comment>
<feature type="transmembrane region" description="Helical" evidence="8">
    <location>
        <begin position="407"/>
        <end position="425"/>
    </location>
</feature>
<accession>A0A3E5AGX6</accession>
<dbReference type="PIRSF" id="PIRSF500217">
    <property type="entry name" value="AlgI"/>
    <property type="match status" value="1"/>
</dbReference>
<dbReference type="Proteomes" id="UP000261245">
    <property type="component" value="Unassembled WGS sequence"/>
</dbReference>
<evidence type="ECO:0000256" key="5">
    <source>
        <dbReference type="ARBA" id="ARBA00022989"/>
    </source>
</evidence>
<comment type="subcellular location">
    <subcellularLocation>
        <location evidence="1">Cell membrane</location>
        <topology evidence="1">Multi-pass membrane protein</topology>
    </subcellularLocation>
</comment>
<evidence type="ECO:0000313" key="12">
    <source>
        <dbReference type="EMBL" id="RGU93655.1"/>
    </source>
</evidence>
<feature type="transmembrane region" description="Helical" evidence="8">
    <location>
        <begin position="198"/>
        <end position="217"/>
    </location>
</feature>
<keyword evidence="5 8" id="KW-1133">Transmembrane helix</keyword>